<organism evidence="2 3">
    <name type="scientific">Segatella cerevisiae</name>
    <dbReference type="NCBI Taxonomy" id="2053716"/>
    <lineage>
        <taxon>Bacteria</taxon>
        <taxon>Pseudomonadati</taxon>
        <taxon>Bacteroidota</taxon>
        <taxon>Bacteroidia</taxon>
        <taxon>Bacteroidales</taxon>
        <taxon>Prevotellaceae</taxon>
        <taxon>Segatella</taxon>
    </lineage>
</organism>
<dbReference type="InterPro" id="IPR052926">
    <property type="entry name" value="Metallo-beta-lactamase_dom"/>
</dbReference>
<evidence type="ECO:0000259" key="1">
    <source>
        <dbReference type="Pfam" id="PF00753"/>
    </source>
</evidence>
<comment type="caution">
    <text evidence="2">The sequence shown here is derived from an EMBL/GenBank/DDBJ whole genome shotgun (WGS) entry which is preliminary data.</text>
</comment>
<dbReference type="PANTHER" id="PTHR13754:SF13">
    <property type="entry name" value="METALLO-BETA-LACTAMASE SUPERFAMILY PROTEIN (AFU_ORTHOLOGUE AFUA_3G07630)"/>
    <property type="match status" value="1"/>
</dbReference>
<gene>
    <name evidence="2" type="ORF">NG821_04870</name>
</gene>
<keyword evidence="3" id="KW-1185">Reference proteome</keyword>
<evidence type="ECO:0000313" key="3">
    <source>
        <dbReference type="Proteomes" id="UP001204015"/>
    </source>
</evidence>
<dbReference type="InterPro" id="IPR036866">
    <property type="entry name" value="RibonucZ/Hydroxyglut_hydro"/>
</dbReference>
<feature type="domain" description="Metallo-beta-lactamase" evidence="1">
    <location>
        <begin position="23"/>
        <end position="111"/>
    </location>
</feature>
<dbReference type="InterPro" id="IPR001279">
    <property type="entry name" value="Metallo-B-lactamas"/>
</dbReference>
<reference evidence="2 3" key="1">
    <citation type="submission" date="2022-06" db="EMBL/GenBank/DDBJ databases">
        <title>A taxonomic note on the genus Prevotella: Description of four novel genera and emended description of the genera Hallella and Xylanibacter.</title>
        <authorList>
            <person name="Hitch T.C.A."/>
        </authorList>
    </citation>
    <scope>NUCLEOTIDE SEQUENCE [LARGE SCALE GENOMIC DNA]</scope>
    <source>
        <strain evidence="2 3">DSM 100619</strain>
    </source>
</reference>
<dbReference type="Proteomes" id="UP001204015">
    <property type="component" value="Unassembled WGS sequence"/>
</dbReference>
<sequence>MKITILVDNHLSDTVPGMSSEHGLSIYIEDKSARYLLDTGASDLWAHNARLLGLQVKDIDTLILSHGHADHTGGLPIFLSQNRKASVIASEKIIKYQYFSHRHPTIVNLSPPQGTINTYLSRFHFIHDDYRLNDHIKLVFTKQKVHPVPKGNRFLSVDKGTGEGPYLADDEIALAIEKDGALTIVSSCSHGGILNIIQSCVVSTGISRVNAFIGGLHLIDLEPEKRDDVKAIADILKRNYPDINLYIGHCTGKTAYHELKKALGDHVHKLYCGMRLTI</sequence>
<dbReference type="RefSeq" id="WP_252760537.1">
    <property type="nucleotide sequence ID" value="NZ_JAMXLY010000012.1"/>
</dbReference>
<evidence type="ECO:0000313" key="2">
    <source>
        <dbReference type="EMBL" id="MCO6025177.1"/>
    </source>
</evidence>
<dbReference type="PANTHER" id="PTHR13754">
    <property type="entry name" value="METALLO-BETA-LACTAMASE SUPERFAMILY PROTEIN"/>
    <property type="match status" value="1"/>
</dbReference>
<dbReference type="InterPro" id="IPR041712">
    <property type="entry name" value="DHPS-like_MBL-fold"/>
</dbReference>
<dbReference type="SUPFAM" id="SSF56281">
    <property type="entry name" value="Metallo-hydrolase/oxidoreductase"/>
    <property type="match status" value="1"/>
</dbReference>
<dbReference type="Gene3D" id="3.60.15.10">
    <property type="entry name" value="Ribonuclease Z/Hydroxyacylglutathione hydrolase-like"/>
    <property type="match status" value="1"/>
</dbReference>
<dbReference type="Pfam" id="PF00753">
    <property type="entry name" value="Lactamase_B"/>
    <property type="match status" value="1"/>
</dbReference>
<dbReference type="EMBL" id="JAMXLY010000012">
    <property type="protein sequence ID" value="MCO6025177.1"/>
    <property type="molecule type" value="Genomic_DNA"/>
</dbReference>
<dbReference type="CDD" id="cd07713">
    <property type="entry name" value="DHPS-like_MBL-fold"/>
    <property type="match status" value="1"/>
</dbReference>
<accession>A0ABT1BVQ6</accession>
<proteinExistence type="predicted"/>
<name>A0ABT1BVQ6_9BACT</name>
<protein>
    <submittedName>
        <fullName evidence="2">MBL fold metallo-hydrolase</fullName>
    </submittedName>
</protein>